<feature type="transmembrane region" description="Helical" evidence="1">
    <location>
        <begin position="224"/>
        <end position="248"/>
    </location>
</feature>
<evidence type="ECO:0000313" key="2">
    <source>
        <dbReference type="EMBL" id="SLN36460.1"/>
    </source>
</evidence>
<protein>
    <submittedName>
        <fullName evidence="2">Uncharacterized protein</fullName>
    </submittedName>
</protein>
<proteinExistence type="predicted"/>
<dbReference type="RefSeq" id="WP_085891986.1">
    <property type="nucleotide sequence ID" value="NZ_FWFL01000004.1"/>
</dbReference>
<accession>A0A1Y5SCG6</accession>
<keyword evidence="1" id="KW-1133">Transmembrane helix</keyword>
<dbReference type="AlphaFoldDB" id="A0A1Y5SCG6"/>
<sequence>MATGKNWVSAGLVFLGARDIDIVKVNNRVCNTFEGLDQIVTSVRVLSDDSSLITSAHYQIWISTQEDHPVNPLGAPPALFLSVRIAPGKAVPDDGVPTLDSIMAHVLKTLHRTLSADFIQWIEKDAVLSSADFVVATSQPQPPFPSHCAQAECGAPIQQHDLPAIEETNDILQNRLSQREVLDVEGDLHGELRSIFLDDPDAIGVLPAPGDDIREKTAPLRLSAWMLSFTVALFCLPVGAALIVFNLLRGENLRLCSQAAALTGTFITLQIHGSTAQAMEMVQGIFG</sequence>
<evidence type="ECO:0000256" key="1">
    <source>
        <dbReference type="SAM" id="Phobius"/>
    </source>
</evidence>
<reference evidence="2 3" key="1">
    <citation type="submission" date="2017-03" db="EMBL/GenBank/DDBJ databases">
        <authorList>
            <person name="Afonso C.L."/>
            <person name="Miller P.J."/>
            <person name="Scott M.A."/>
            <person name="Spackman E."/>
            <person name="Goraichik I."/>
            <person name="Dimitrov K.M."/>
            <person name="Suarez D.L."/>
            <person name="Swayne D.E."/>
        </authorList>
    </citation>
    <scope>NUCLEOTIDE SEQUENCE [LARGE SCALE GENOMIC DNA]</scope>
    <source>
        <strain evidence="2 3">CECT 8287</strain>
    </source>
</reference>
<dbReference type="OrthoDB" id="7829286at2"/>
<keyword evidence="1" id="KW-0472">Membrane</keyword>
<dbReference type="EMBL" id="FWFL01000004">
    <property type="protein sequence ID" value="SLN36460.1"/>
    <property type="molecule type" value="Genomic_DNA"/>
</dbReference>
<name>A0A1Y5SCG6_9RHOB</name>
<organism evidence="2 3">
    <name type="scientific">Roseovarius litorisediminis</name>
    <dbReference type="NCBI Taxonomy" id="1312363"/>
    <lineage>
        <taxon>Bacteria</taxon>
        <taxon>Pseudomonadati</taxon>
        <taxon>Pseudomonadota</taxon>
        <taxon>Alphaproteobacteria</taxon>
        <taxon>Rhodobacterales</taxon>
        <taxon>Roseobacteraceae</taxon>
        <taxon>Roseovarius</taxon>
    </lineage>
</organism>
<gene>
    <name evidence="2" type="ORF">PEL8287_01727</name>
</gene>
<keyword evidence="3" id="KW-1185">Reference proteome</keyword>
<dbReference type="Proteomes" id="UP000193827">
    <property type="component" value="Unassembled WGS sequence"/>
</dbReference>
<evidence type="ECO:0000313" key="3">
    <source>
        <dbReference type="Proteomes" id="UP000193827"/>
    </source>
</evidence>
<keyword evidence="1" id="KW-0812">Transmembrane</keyword>